<feature type="compositionally biased region" description="Basic residues" evidence="1">
    <location>
        <begin position="1"/>
        <end position="16"/>
    </location>
</feature>
<proteinExistence type="predicted"/>
<comment type="caution">
    <text evidence="2">The sequence shown here is derived from an EMBL/GenBank/DDBJ whole genome shotgun (WGS) entry which is preliminary data.</text>
</comment>
<evidence type="ECO:0000313" key="2">
    <source>
        <dbReference type="EMBL" id="CAH2085832.1"/>
    </source>
</evidence>
<accession>A0AAU9TIR3</accession>
<sequence>MRVQIRRRRSLRRGRGPGRGGARVRGAGWARAADAPRWWAATAARRARRAPGRRGMSSAPARPGPRARHGAGRARAPTHPLLRQEDLPQAHLLPPLLRPAVGAHRAGLRLRRYASRMRPGRVDTARALSTTSVMQPARACPAALADPPLVEPSDLQVLPV</sequence>
<dbReference type="Proteomes" id="UP001153954">
    <property type="component" value="Unassembled WGS sequence"/>
</dbReference>
<gene>
    <name evidence="2" type="ORF">EEDITHA_LOCUS2269</name>
</gene>
<organism evidence="2 3">
    <name type="scientific">Euphydryas editha</name>
    <name type="common">Edith's checkerspot</name>
    <dbReference type="NCBI Taxonomy" id="104508"/>
    <lineage>
        <taxon>Eukaryota</taxon>
        <taxon>Metazoa</taxon>
        <taxon>Ecdysozoa</taxon>
        <taxon>Arthropoda</taxon>
        <taxon>Hexapoda</taxon>
        <taxon>Insecta</taxon>
        <taxon>Pterygota</taxon>
        <taxon>Neoptera</taxon>
        <taxon>Endopterygota</taxon>
        <taxon>Lepidoptera</taxon>
        <taxon>Glossata</taxon>
        <taxon>Ditrysia</taxon>
        <taxon>Papilionoidea</taxon>
        <taxon>Nymphalidae</taxon>
        <taxon>Nymphalinae</taxon>
        <taxon>Euphydryas</taxon>
    </lineage>
</organism>
<evidence type="ECO:0000313" key="3">
    <source>
        <dbReference type="Proteomes" id="UP001153954"/>
    </source>
</evidence>
<protein>
    <submittedName>
        <fullName evidence="2">Uncharacterized protein</fullName>
    </submittedName>
</protein>
<feature type="region of interest" description="Disordered" evidence="1">
    <location>
        <begin position="45"/>
        <end position="75"/>
    </location>
</feature>
<name>A0AAU9TIR3_EUPED</name>
<dbReference type="EMBL" id="CAKOGL010000004">
    <property type="protein sequence ID" value="CAH2085832.1"/>
    <property type="molecule type" value="Genomic_DNA"/>
</dbReference>
<dbReference type="AlphaFoldDB" id="A0AAU9TIR3"/>
<keyword evidence="3" id="KW-1185">Reference proteome</keyword>
<reference evidence="2" key="1">
    <citation type="submission" date="2022-03" db="EMBL/GenBank/DDBJ databases">
        <authorList>
            <person name="Tunstrom K."/>
        </authorList>
    </citation>
    <scope>NUCLEOTIDE SEQUENCE</scope>
</reference>
<feature type="region of interest" description="Disordered" evidence="1">
    <location>
        <begin position="1"/>
        <end position="28"/>
    </location>
</feature>
<evidence type="ECO:0000256" key="1">
    <source>
        <dbReference type="SAM" id="MobiDB-lite"/>
    </source>
</evidence>